<name>A0A238FHG1_9BASI</name>
<gene>
    <name evidence="1" type="ORF">BQ2448_7175</name>
</gene>
<dbReference type="EMBL" id="FMSP01000017">
    <property type="protein sequence ID" value="SCV73250.1"/>
    <property type="molecule type" value="Genomic_DNA"/>
</dbReference>
<evidence type="ECO:0000313" key="1">
    <source>
        <dbReference type="EMBL" id="SCV73250.1"/>
    </source>
</evidence>
<reference evidence="2" key="1">
    <citation type="submission" date="2016-09" db="EMBL/GenBank/DDBJ databases">
        <authorList>
            <person name="Jeantristanb JTB J.-T."/>
            <person name="Ricardo R."/>
        </authorList>
    </citation>
    <scope>NUCLEOTIDE SEQUENCE [LARGE SCALE GENOMIC DNA]</scope>
</reference>
<keyword evidence="2" id="KW-1185">Reference proteome</keyword>
<accession>A0A238FHG1</accession>
<protein>
    <submittedName>
        <fullName evidence="1">BQ2448_7175 protein</fullName>
    </submittedName>
</protein>
<proteinExistence type="predicted"/>
<dbReference type="Proteomes" id="UP000198372">
    <property type="component" value="Unassembled WGS sequence"/>
</dbReference>
<sequence>MARFVLGAWSYYHPGSRSECGSAARFLAGGGGNVIRPSAPKTATLDVCAYEQHRHGSSHRHRYV</sequence>
<dbReference type="AlphaFoldDB" id="A0A238FHG1"/>
<organism evidence="1 2">
    <name type="scientific">Microbotryum intermedium</name>
    <dbReference type="NCBI Taxonomy" id="269621"/>
    <lineage>
        <taxon>Eukaryota</taxon>
        <taxon>Fungi</taxon>
        <taxon>Dikarya</taxon>
        <taxon>Basidiomycota</taxon>
        <taxon>Pucciniomycotina</taxon>
        <taxon>Microbotryomycetes</taxon>
        <taxon>Microbotryales</taxon>
        <taxon>Microbotryaceae</taxon>
        <taxon>Microbotryum</taxon>
    </lineage>
</organism>
<evidence type="ECO:0000313" key="2">
    <source>
        <dbReference type="Proteomes" id="UP000198372"/>
    </source>
</evidence>